<keyword evidence="2" id="KW-1185">Reference proteome</keyword>
<dbReference type="EMBL" id="OV725081">
    <property type="protein sequence ID" value="CAH1401968.1"/>
    <property type="molecule type" value="Genomic_DNA"/>
</dbReference>
<protein>
    <submittedName>
        <fullName evidence="1">Uncharacterized protein</fullName>
    </submittedName>
</protein>
<proteinExistence type="predicted"/>
<evidence type="ECO:0000313" key="2">
    <source>
        <dbReference type="Proteomes" id="UP001152798"/>
    </source>
</evidence>
<dbReference type="AlphaFoldDB" id="A0A9P0HGB2"/>
<dbReference type="Proteomes" id="UP001152798">
    <property type="component" value="Chromosome 5"/>
</dbReference>
<name>A0A9P0HGB2_NEZVI</name>
<evidence type="ECO:0000313" key="1">
    <source>
        <dbReference type="EMBL" id="CAH1401968.1"/>
    </source>
</evidence>
<organism evidence="1 2">
    <name type="scientific">Nezara viridula</name>
    <name type="common">Southern green stink bug</name>
    <name type="synonym">Cimex viridulus</name>
    <dbReference type="NCBI Taxonomy" id="85310"/>
    <lineage>
        <taxon>Eukaryota</taxon>
        <taxon>Metazoa</taxon>
        <taxon>Ecdysozoa</taxon>
        <taxon>Arthropoda</taxon>
        <taxon>Hexapoda</taxon>
        <taxon>Insecta</taxon>
        <taxon>Pterygota</taxon>
        <taxon>Neoptera</taxon>
        <taxon>Paraneoptera</taxon>
        <taxon>Hemiptera</taxon>
        <taxon>Heteroptera</taxon>
        <taxon>Panheteroptera</taxon>
        <taxon>Pentatomomorpha</taxon>
        <taxon>Pentatomoidea</taxon>
        <taxon>Pentatomidae</taxon>
        <taxon>Pentatominae</taxon>
        <taxon>Nezara</taxon>
    </lineage>
</organism>
<sequence length="36" mass="4099">MYISVCITLLTIVYEPHDLSECNHPTSSNEELFGNQ</sequence>
<gene>
    <name evidence="1" type="ORF">NEZAVI_LOCUS10896</name>
</gene>
<accession>A0A9P0HGB2</accession>
<reference evidence="1" key="1">
    <citation type="submission" date="2022-01" db="EMBL/GenBank/DDBJ databases">
        <authorList>
            <person name="King R."/>
        </authorList>
    </citation>
    <scope>NUCLEOTIDE SEQUENCE</scope>
</reference>